<feature type="compositionally biased region" description="Low complexity" evidence="1">
    <location>
        <begin position="173"/>
        <end position="182"/>
    </location>
</feature>
<accession>A0A226D9F8</accession>
<keyword evidence="3" id="KW-1185">Reference proteome</keyword>
<name>A0A226D9F8_FOLCA</name>
<gene>
    <name evidence="2" type="ORF">Fcan01_23453</name>
</gene>
<feature type="compositionally biased region" description="Low complexity" evidence="1">
    <location>
        <begin position="126"/>
        <end position="165"/>
    </location>
</feature>
<evidence type="ECO:0000313" key="3">
    <source>
        <dbReference type="Proteomes" id="UP000198287"/>
    </source>
</evidence>
<feature type="compositionally biased region" description="Polar residues" evidence="1">
    <location>
        <begin position="25"/>
        <end position="55"/>
    </location>
</feature>
<dbReference type="OrthoDB" id="9332038at2759"/>
<organism evidence="2 3">
    <name type="scientific">Folsomia candida</name>
    <name type="common">Springtail</name>
    <dbReference type="NCBI Taxonomy" id="158441"/>
    <lineage>
        <taxon>Eukaryota</taxon>
        <taxon>Metazoa</taxon>
        <taxon>Ecdysozoa</taxon>
        <taxon>Arthropoda</taxon>
        <taxon>Hexapoda</taxon>
        <taxon>Collembola</taxon>
        <taxon>Entomobryomorpha</taxon>
        <taxon>Isotomoidea</taxon>
        <taxon>Isotomidae</taxon>
        <taxon>Proisotominae</taxon>
        <taxon>Folsomia</taxon>
    </lineage>
</organism>
<feature type="region of interest" description="Disordered" evidence="1">
    <location>
        <begin position="126"/>
        <end position="188"/>
    </location>
</feature>
<dbReference type="EMBL" id="LNIX01000028">
    <property type="protein sequence ID" value="OXA41849.1"/>
    <property type="molecule type" value="Genomic_DNA"/>
</dbReference>
<feature type="compositionally biased region" description="Low complexity" evidence="1">
    <location>
        <begin position="11"/>
        <end position="22"/>
    </location>
</feature>
<sequence length="346" mass="37133">MQHLQQPHGHNNNNSSSSLLLNGMNGVNTPGGLSTTGRVGSASINTKQQKCTTTGSGNMSMCGCDCHGGLKLSKTEIFRNNFNAKRDASNNLKSNTASSCQTLNLCSTTNSSNSCNGNHHHNNHVGLGNGNSTNNNNSVSSIYGNMYGSTTTTSTTTMNNNSSSNPNAGPDVHNNNNHPNTNGMSILGVGVENRKNPSVRVRRTLSCYAKNPSRNDILENNLTSSKEFTGSVNVVANCGNGNVSYQPNFTNPICEFSPYSSLSSNDLLGLRLSNGYIDKRYASVSNGNGHGGLTTVFFHDNPVDCGCPTCFQMKLTIFQVNTQFHYLRIFSSINCPSHIPLSFRCH</sequence>
<evidence type="ECO:0000313" key="2">
    <source>
        <dbReference type="EMBL" id="OXA41849.1"/>
    </source>
</evidence>
<feature type="compositionally biased region" description="Polar residues" evidence="1">
    <location>
        <begin position="1"/>
        <end position="10"/>
    </location>
</feature>
<proteinExistence type="predicted"/>
<reference evidence="2 3" key="1">
    <citation type="submission" date="2015-12" db="EMBL/GenBank/DDBJ databases">
        <title>The genome of Folsomia candida.</title>
        <authorList>
            <person name="Faddeeva A."/>
            <person name="Derks M.F."/>
            <person name="Anvar Y."/>
            <person name="Smit S."/>
            <person name="Van Straalen N."/>
            <person name="Roelofs D."/>
        </authorList>
    </citation>
    <scope>NUCLEOTIDE SEQUENCE [LARGE SCALE GENOMIC DNA]</scope>
    <source>
        <strain evidence="2 3">VU population</strain>
        <tissue evidence="2">Whole body</tissue>
    </source>
</reference>
<dbReference type="AlphaFoldDB" id="A0A226D9F8"/>
<protein>
    <submittedName>
        <fullName evidence="2">Uncharacterized protein</fullName>
    </submittedName>
</protein>
<dbReference type="Proteomes" id="UP000198287">
    <property type="component" value="Unassembled WGS sequence"/>
</dbReference>
<feature type="region of interest" description="Disordered" evidence="1">
    <location>
        <begin position="1"/>
        <end position="55"/>
    </location>
</feature>
<comment type="caution">
    <text evidence="2">The sequence shown here is derived from an EMBL/GenBank/DDBJ whole genome shotgun (WGS) entry which is preliminary data.</text>
</comment>
<evidence type="ECO:0000256" key="1">
    <source>
        <dbReference type="SAM" id="MobiDB-lite"/>
    </source>
</evidence>